<dbReference type="RefSeq" id="WP_021054767.1">
    <property type="nucleotide sequence ID" value="NZ_KE356561.1"/>
</dbReference>
<dbReference type="Gene3D" id="1.10.10.10">
    <property type="entry name" value="Winged helix-like DNA-binding domain superfamily/Winged helix DNA-binding domain"/>
    <property type="match status" value="1"/>
</dbReference>
<dbReference type="AlphaFoldDB" id="U1MXT1"/>
<keyword evidence="3" id="KW-0804">Transcription</keyword>
<evidence type="ECO:0000256" key="2">
    <source>
        <dbReference type="ARBA" id="ARBA00023125"/>
    </source>
</evidence>
<accession>U1MXT1</accession>
<dbReference type="Pfam" id="PF13412">
    <property type="entry name" value="HTH_24"/>
    <property type="match status" value="1"/>
</dbReference>
<dbReference type="EMBL" id="KE356561">
    <property type="protein sequence ID" value="ERG95289.1"/>
    <property type="molecule type" value="Genomic_DNA"/>
</dbReference>
<gene>
    <name evidence="6" type="ORF">J07HQW2_01742</name>
</gene>
<evidence type="ECO:0000313" key="7">
    <source>
        <dbReference type="Proteomes" id="UP000030710"/>
    </source>
</evidence>
<organism evidence="6 7">
    <name type="scientific">Haloquadratum walsbyi J07HQW2</name>
    <dbReference type="NCBI Taxonomy" id="1238425"/>
    <lineage>
        <taxon>Archaea</taxon>
        <taxon>Methanobacteriati</taxon>
        <taxon>Methanobacteriota</taxon>
        <taxon>Stenosarchaea group</taxon>
        <taxon>Halobacteria</taxon>
        <taxon>Halobacteriales</taxon>
        <taxon>Haloferacaceae</taxon>
        <taxon>Haloquadratum</taxon>
    </lineage>
</organism>
<proteinExistence type="predicted"/>
<dbReference type="InterPro" id="IPR011991">
    <property type="entry name" value="ArsR-like_HTH"/>
</dbReference>
<dbReference type="InterPro" id="IPR000485">
    <property type="entry name" value="AsnC-type_HTH_dom"/>
</dbReference>
<dbReference type="STRING" id="1238425.J07HQW2_01742"/>
<dbReference type="InterPro" id="IPR019888">
    <property type="entry name" value="Tscrpt_reg_AsnC-like"/>
</dbReference>
<name>U1MXT1_9EURY</name>
<dbReference type="PRINTS" id="PR00033">
    <property type="entry name" value="HTHASNC"/>
</dbReference>
<dbReference type="CDD" id="cd00090">
    <property type="entry name" value="HTH_ARSR"/>
    <property type="match status" value="1"/>
</dbReference>
<dbReference type="InterPro" id="IPR036390">
    <property type="entry name" value="WH_DNA-bd_sf"/>
</dbReference>
<dbReference type="InterPro" id="IPR036388">
    <property type="entry name" value="WH-like_DNA-bd_sf"/>
</dbReference>
<dbReference type="InterPro" id="IPR019885">
    <property type="entry name" value="Tscrpt_reg_HTH_AsnC-type_CS"/>
</dbReference>
<dbReference type="SMART" id="SM00344">
    <property type="entry name" value="HTH_ASNC"/>
    <property type="match status" value="1"/>
</dbReference>
<dbReference type="GO" id="GO:0043565">
    <property type="term" value="F:sequence-specific DNA binding"/>
    <property type="evidence" value="ECO:0007669"/>
    <property type="project" value="InterPro"/>
</dbReference>
<keyword evidence="1" id="KW-0805">Transcription regulation</keyword>
<dbReference type="PANTHER" id="PTHR30154:SF34">
    <property type="entry name" value="TRANSCRIPTIONAL REGULATOR AZLB"/>
    <property type="match status" value="1"/>
</dbReference>
<evidence type="ECO:0000313" key="6">
    <source>
        <dbReference type="EMBL" id="ERG95289.1"/>
    </source>
</evidence>
<dbReference type="GO" id="GO:0043200">
    <property type="term" value="P:response to amino acid"/>
    <property type="evidence" value="ECO:0007669"/>
    <property type="project" value="TreeGrafter"/>
</dbReference>
<dbReference type="PROSITE" id="PS50956">
    <property type="entry name" value="HTH_ASNC_2"/>
    <property type="match status" value="1"/>
</dbReference>
<dbReference type="Proteomes" id="UP000030710">
    <property type="component" value="Unassembled WGS sequence"/>
</dbReference>
<dbReference type="SUPFAM" id="SSF46785">
    <property type="entry name" value="Winged helix' DNA-binding domain"/>
    <property type="match status" value="1"/>
</dbReference>
<dbReference type="GO" id="GO:0005829">
    <property type="term" value="C:cytosol"/>
    <property type="evidence" value="ECO:0007669"/>
    <property type="project" value="TreeGrafter"/>
</dbReference>
<dbReference type="eggNOG" id="arCOG01583">
    <property type="taxonomic scope" value="Archaea"/>
</dbReference>
<dbReference type="PANTHER" id="PTHR30154">
    <property type="entry name" value="LEUCINE-RESPONSIVE REGULATORY PROTEIN"/>
    <property type="match status" value="1"/>
</dbReference>
<reference evidence="6 7" key="1">
    <citation type="journal article" date="2013" name="PLoS ONE">
        <title>Assembly-driven community genomics of a hypersaline microbial ecosystem.</title>
        <authorList>
            <person name="Podell S."/>
            <person name="Ugalde J.A."/>
            <person name="Narasingarao P."/>
            <person name="Banfield J.F."/>
            <person name="Heidelberg K.B."/>
            <person name="Allen E.E."/>
        </authorList>
    </citation>
    <scope>NUCLEOTIDE SEQUENCE [LARGE SCALE GENOMIC DNA]</scope>
    <source>
        <strain evidence="7">J07HQW2</strain>
    </source>
</reference>
<feature type="domain" description="HTH asnC-type" evidence="5">
    <location>
        <begin position="6"/>
        <end position="68"/>
    </location>
</feature>
<evidence type="ECO:0000256" key="3">
    <source>
        <dbReference type="ARBA" id="ARBA00023163"/>
    </source>
</evidence>
<dbReference type="PROSITE" id="PS00519">
    <property type="entry name" value="HTH_ASNC_1"/>
    <property type="match status" value="1"/>
</dbReference>
<keyword evidence="2" id="KW-0238">DNA-binding</keyword>
<dbReference type="HOGENOM" id="CLU_091233_2_0_2"/>
<evidence type="ECO:0000256" key="1">
    <source>
        <dbReference type="ARBA" id="ARBA00023015"/>
    </source>
</evidence>
<protein>
    <submittedName>
        <fullName evidence="6">Transcriptional regulator</fullName>
    </submittedName>
</protein>
<evidence type="ECO:0000259" key="5">
    <source>
        <dbReference type="PROSITE" id="PS50956"/>
    </source>
</evidence>
<evidence type="ECO:0000256" key="4">
    <source>
        <dbReference type="SAM" id="MobiDB-lite"/>
    </source>
</evidence>
<feature type="region of interest" description="Disordered" evidence="4">
    <location>
        <begin position="156"/>
        <end position="180"/>
    </location>
</feature>
<sequence length="180" mass="20131">MKDGELDSVDKKILYYLQRDARGVSSRDIGEELGLSPSTIRTRLNKLEESGIVRGYYIDIDYDLAGYPLYTKIICTAPVPERDMLANHARDIHGVTAVREIMTGKRNIYVNAIGQSHDDLNRIAGEIDELGLDIVDEQLIRDEYVCPYHGFLEPGDVESADTNDAEHDAESSVDINTDAK</sequence>